<dbReference type="GO" id="GO:0003677">
    <property type="term" value="F:DNA binding"/>
    <property type="evidence" value="ECO:0007669"/>
    <property type="project" value="InterPro"/>
</dbReference>
<name>A0A8S5SF62_9CAUD</name>
<protein>
    <submittedName>
        <fullName evidence="1">Response regulator</fullName>
    </submittedName>
</protein>
<organism evidence="1">
    <name type="scientific">Myoviridae sp. ctuev19</name>
    <dbReference type="NCBI Taxonomy" id="2827716"/>
    <lineage>
        <taxon>Viruses</taxon>
        <taxon>Duplodnaviria</taxon>
        <taxon>Heunggongvirae</taxon>
        <taxon>Uroviricota</taxon>
        <taxon>Caudoviricetes</taxon>
    </lineage>
</organism>
<accession>A0A8S5SF62</accession>
<dbReference type="GO" id="GO:0006355">
    <property type="term" value="P:regulation of DNA-templated transcription"/>
    <property type="evidence" value="ECO:0007669"/>
    <property type="project" value="InterPro"/>
</dbReference>
<proteinExistence type="predicted"/>
<dbReference type="SUPFAM" id="SSF46894">
    <property type="entry name" value="C-terminal effector domain of the bipartite response regulators"/>
    <property type="match status" value="1"/>
</dbReference>
<sequence length="88" mass="10410">MSHQVVWTKFILERFIDVGNLTKEEEAVIRTRAAGWTRTEQSMKLGMSLSTIDRIIKRLKVKYDRAQKYDVLLPPRKQSAHELYMDEN</sequence>
<dbReference type="EMBL" id="BK032585">
    <property type="protein sequence ID" value="DAF49649.1"/>
    <property type="molecule type" value="Genomic_DNA"/>
</dbReference>
<reference evidence="1" key="1">
    <citation type="journal article" date="2021" name="Proc. Natl. Acad. Sci. U.S.A.">
        <title>A Catalog of Tens of Thousands of Viruses from Human Metagenomes Reveals Hidden Associations with Chronic Diseases.</title>
        <authorList>
            <person name="Tisza M.J."/>
            <person name="Buck C.B."/>
        </authorList>
    </citation>
    <scope>NUCLEOTIDE SEQUENCE</scope>
    <source>
        <strain evidence="1">Ctuev19</strain>
    </source>
</reference>
<dbReference type="InterPro" id="IPR016032">
    <property type="entry name" value="Sig_transdc_resp-reg_C-effctor"/>
</dbReference>
<evidence type="ECO:0000313" key="1">
    <source>
        <dbReference type="EMBL" id="DAF49649.1"/>
    </source>
</evidence>